<organism evidence="1">
    <name type="scientific">marine sediment metagenome</name>
    <dbReference type="NCBI Taxonomy" id="412755"/>
    <lineage>
        <taxon>unclassified sequences</taxon>
        <taxon>metagenomes</taxon>
        <taxon>ecological metagenomes</taxon>
    </lineage>
</organism>
<accession>X1HNW2</accession>
<evidence type="ECO:0000313" key="1">
    <source>
        <dbReference type="EMBL" id="GAH55509.1"/>
    </source>
</evidence>
<dbReference type="EMBL" id="BARU01017034">
    <property type="protein sequence ID" value="GAH55509.1"/>
    <property type="molecule type" value="Genomic_DNA"/>
</dbReference>
<gene>
    <name evidence="1" type="ORF">S03H2_28270</name>
</gene>
<feature type="non-terminal residue" evidence="1">
    <location>
        <position position="44"/>
    </location>
</feature>
<reference evidence="1" key="1">
    <citation type="journal article" date="2014" name="Front. Microbiol.">
        <title>High frequency of phylogenetically diverse reductive dehalogenase-homologous genes in deep subseafloor sedimentary metagenomes.</title>
        <authorList>
            <person name="Kawai M."/>
            <person name="Futagami T."/>
            <person name="Toyoda A."/>
            <person name="Takaki Y."/>
            <person name="Nishi S."/>
            <person name="Hori S."/>
            <person name="Arai W."/>
            <person name="Tsubouchi T."/>
            <person name="Morono Y."/>
            <person name="Uchiyama I."/>
            <person name="Ito T."/>
            <person name="Fujiyama A."/>
            <person name="Inagaki F."/>
            <person name="Takami H."/>
        </authorList>
    </citation>
    <scope>NUCLEOTIDE SEQUENCE</scope>
    <source>
        <strain evidence="1">Expedition CK06-06</strain>
    </source>
</reference>
<proteinExistence type="predicted"/>
<dbReference type="AlphaFoldDB" id="X1HNW2"/>
<name>X1HNW2_9ZZZZ</name>
<sequence length="44" mass="4929">MGYSAEGDDTDINNAEKTLYSGISVTWPFPGQEERARYETSKIT</sequence>
<protein>
    <submittedName>
        <fullName evidence="1">Uncharacterized protein</fullName>
    </submittedName>
</protein>
<comment type="caution">
    <text evidence="1">The sequence shown here is derived from an EMBL/GenBank/DDBJ whole genome shotgun (WGS) entry which is preliminary data.</text>
</comment>